<protein>
    <submittedName>
        <fullName evidence="2">Uncharacterized protein</fullName>
    </submittedName>
</protein>
<feature type="transmembrane region" description="Helical" evidence="1">
    <location>
        <begin position="53"/>
        <end position="77"/>
    </location>
</feature>
<keyword evidence="1" id="KW-0472">Membrane</keyword>
<feature type="transmembrane region" description="Helical" evidence="1">
    <location>
        <begin position="22"/>
        <end position="41"/>
    </location>
</feature>
<dbReference type="EMBL" id="AP018711">
    <property type="protein sequence ID" value="BBE32836.1"/>
    <property type="molecule type" value="Genomic_DNA"/>
</dbReference>
<evidence type="ECO:0000313" key="2">
    <source>
        <dbReference type="EMBL" id="BBE32836.1"/>
    </source>
</evidence>
<dbReference type="RefSeq" id="WP_160119057.1">
    <property type="nucleotide sequence ID" value="NZ_AP018711.1"/>
</dbReference>
<accession>A0AAD1D4F8</accession>
<name>A0AAD1D4F8_SPHMI</name>
<keyword evidence="1" id="KW-0812">Transmembrane</keyword>
<evidence type="ECO:0000256" key="1">
    <source>
        <dbReference type="SAM" id="Phobius"/>
    </source>
</evidence>
<proteinExistence type="predicted"/>
<reference evidence="2 3" key="1">
    <citation type="submission" date="2018-06" db="EMBL/GenBank/DDBJ databases">
        <title>Complete Genome Sequence of the Microcystin-Degrading Bacterium Sphingosinicella microcystinivorans Strain B-9.</title>
        <authorList>
            <person name="Jin H."/>
            <person name="Nishizawa T."/>
            <person name="Guo Y."/>
            <person name="Nishizawa A."/>
            <person name="Park H."/>
            <person name="Kato H."/>
            <person name="Tsuji K."/>
            <person name="Harada K."/>
        </authorList>
    </citation>
    <scope>NUCLEOTIDE SEQUENCE [LARGE SCALE GENOMIC DNA]</scope>
    <source>
        <strain evidence="2 3">B9</strain>
    </source>
</reference>
<dbReference type="KEGG" id="smic:SmB9_04940"/>
<evidence type="ECO:0000313" key="3">
    <source>
        <dbReference type="Proteomes" id="UP000275727"/>
    </source>
</evidence>
<gene>
    <name evidence="2" type="ORF">SmB9_04940</name>
</gene>
<dbReference type="AlphaFoldDB" id="A0AAD1D4F8"/>
<dbReference type="Proteomes" id="UP000275727">
    <property type="component" value="Chromosome"/>
</dbReference>
<keyword evidence="1" id="KW-1133">Transmembrane helix</keyword>
<organism evidence="2 3">
    <name type="scientific">Sphingosinicella microcystinivorans</name>
    <dbReference type="NCBI Taxonomy" id="335406"/>
    <lineage>
        <taxon>Bacteria</taxon>
        <taxon>Pseudomonadati</taxon>
        <taxon>Pseudomonadota</taxon>
        <taxon>Alphaproteobacteria</taxon>
        <taxon>Sphingomonadales</taxon>
        <taxon>Sphingosinicellaceae</taxon>
        <taxon>Sphingosinicella</taxon>
    </lineage>
</organism>
<sequence>MAHMGLFYTQATHYLPRMTFEITLKMMLVALAFGLTSLWQVRRKRKPGELPWVPWHAVMFLALLALVAGAAHLPAVWPA</sequence>